<comment type="caution">
    <text evidence="4">The sequence shown here is derived from an EMBL/GenBank/DDBJ whole genome shotgun (WGS) entry which is preliminary data.</text>
</comment>
<keyword evidence="5" id="KW-1185">Reference proteome</keyword>
<dbReference type="Pfam" id="PF08240">
    <property type="entry name" value="ADH_N"/>
    <property type="match status" value="1"/>
</dbReference>
<dbReference type="CDD" id="cd08268">
    <property type="entry name" value="MDR2"/>
    <property type="match status" value="1"/>
</dbReference>
<gene>
    <name evidence="4" type="ORF">GCM10011611_49980</name>
</gene>
<reference evidence="4" key="2">
    <citation type="submission" date="2020-09" db="EMBL/GenBank/DDBJ databases">
        <authorList>
            <person name="Sun Q."/>
            <person name="Zhou Y."/>
        </authorList>
    </citation>
    <scope>NUCLEOTIDE SEQUENCE</scope>
    <source>
        <strain evidence="4">CGMCC 1.15725</strain>
    </source>
</reference>
<dbReference type="PANTHER" id="PTHR48106">
    <property type="entry name" value="QUINONE OXIDOREDUCTASE PIG3-RELATED"/>
    <property type="match status" value="1"/>
</dbReference>
<organism evidence="4 5">
    <name type="scientific">Aliidongia dinghuensis</name>
    <dbReference type="NCBI Taxonomy" id="1867774"/>
    <lineage>
        <taxon>Bacteria</taxon>
        <taxon>Pseudomonadati</taxon>
        <taxon>Pseudomonadota</taxon>
        <taxon>Alphaproteobacteria</taxon>
        <taxon>Rhodospirillales</taxon>
        <taxon>Dongiaceae</taxon>
        <taxon>Aliidongia</taxon>
    </lineage>
</organism>
<reference evidence="4" key="1">
    <citation type="journal article" date="2014" name="Int. J. Syst. Evol. Microbiol.">
        <title>Complete genome sequence of Corynebacterium casei LMG S-19264T (=DSM 44701T), isolated from a smear-ripened cheese.</title>
        <authorList>
            <consortium name="US DOE Joint Genome Institute (JGI-PGF)"/>
            <person name="Walter F."/>
            <person name="Albersmeier A."/>
            <person name="Kalinowski J."/>
            <person name="Ruckert C."/>
        </authorList>
    </citation>
    <scope>NUCLEOTIDE SEQUENCE</scope>
    <source>
        <strain evidence="4">CGMCC 1.15725</strain>
    </source>
</reference>
<keyword evidence="2" id="KW-0560">Oxidoreductase</keyword>
<sequence length="330" mass="35446">MSRTIKFTRAGEPDVLEFVETVVPAPGPTEVRIKVKAIGINRAESMWRLDDYIEPVAHFPAILGYEAAGIVDAVGTEVKDFAVGDAVNVMPSFSMNQYGTYGEVVLVPVHAVVKHPKSLSFAEAASIWMMFVTAYGALVEDAKVGKGDFVLIPAASSSVGLAAIQIASYAGATPIALTRTSAKRQQLLDAGAAHVIATSEVDLVQEVMRITDGKGARVAFDPVGGPDFPKLISALTFQGTVYLYGALAEDVTPLPVLQMIAKMPIIKGQNIWLTSGDKTRREAAVEYVLKGFEVGALKPVIDRTFTFDEMVEVHRYLEANGQFGKIVVTV</sequence>
<dbReference type="SUPFAM" id="SSF51735">
    <property type="entry name" value="NAD(P)-binding Rossmann-fold domains"/>
    <property type="match status" value="1"/>
</dbReference>
<dbReference type="SMART" id="SM00829">
    <property type="entry name" value="PKS_ER"/>
    <property type="match status" value="1"/>
</dbReference>
<dbReference type="Proteomes" id="UP000646365">
    <property type="component" value="Unassembled WGS sequence"/>
</dbReference>
<protein>
    <submittedName>
        <fullName evidence="4">NADPH:quinone reductase</fullName>
    </submittedName>
</protein>
<dbReference type="SUPFAM" id="SSF50129">
    <property type="entry name" value="GroES-like"/>
    <property type="match status" value="1"/>
</dbReference>
<name>A0A8J2YYA8_9PROT</name>
<dbReference type="InterPro" id="IPR011032">
    <property type="entry name" value="GroES-like_sf"/>
</dbReference>
<evidence type="ECO:0000313" key="5">
    <source>
        <dbReference type="Proteomes" id="UP000646365"/>
    </source>
</evidence>
<dbReference type="InterPro" id="IPR013149">
    <property type="entry name" value="ADH-like_C"/>
</dbReference>
<keyword evidence="1" id="KW-0521">NADP</keyword>
<dbReference type="Pfam" id="PF00107">
    <property type="entry name" value="ADH_zinc_N"/>
    <property type="match status" value="1"/>
</dbReference>
<accession>A0A8J2YYA8</accession>
<feature type="domain" description="Enoyl reductase (ER)" evidence="3">
    <location>
        <begin position="11"/>
        <end position="328"/>
    </location>
</feature>
<proteinExistence type="predicted"/>
<evidence type="ECO:0000256" key="2">
    <source>
        <dbReference type="ARBA" id="ARBA00023002"/>
    </source>
</evidence>
<dbReference type="AlphaFoldDB" id="A0A8J2YYA8"/>
<dbReference type="PANTHER" id="PTHR48106:SF5">
    <property type="entry name" value="ZINC-CONTAINING ALCOHOL DEHYDROGENASE"/>
    <property type="match status" value="1"/>
</dbReference>
<evidence type="ECO:0000313" key="4">
    <source>
        <dbReference type="EMBL" id="GGF37490.1"/>
    </source>
</evidence>
<evidence type="ECO:0000259" key="3">
    <source>
        <dbReference type="SMART" id="SM00829"/>
    </source>
</evidence>
<evidence type="ECO:0000256" key="1">
    <source>
        <dbReference type="ARBA" id="ARBA00022857"/>
    </source>
</evidence>
<dbReference type="RefSeq" id="WP_189050881.1">
    <property type="nucleotide sequence ID" value="NZ_BMJQ01000015.1"/>
</dbReference>
<dbReference type="InterPro" id="IPR013154">
    <property type="entry name" value="ADH-like_N"/>
</dbReference>
<dbReference type="InterPro" id="IPR020843">
    <property type="entry name" value="ER"/>
</dbReference>
<dbReference type="GO" id="GO:0016651">
    <property type="term" value="F:oxidoreductase activity, acting on NAD(P)H"/>
    <property type="evidence" value="ECO:0007669"/>
    <property type="project" value="TreeGrafter"/>
</dbReference>
<dbReference type="Gene3D" id="3.90.180.10">
    <property type="entry name" value="Medium-chain alcohol dehydrogenases, catalytic domain"/>
    <property type="match status" value="1"/>
</dbReference>
<dbReference type="GO" id="GO:0070402">
    <property type="term" value="F:NADPH binding"/>
    <property type="evidence" value="ECO:0007669"/>
    <property type="project" value="TreeGrafter"/>
</dbReference>
<dbReference type="EMBL" id="BMJQ01000015">
    <property type="protein sequence ID" value="GGF37490.1"/>
    <property type="molecule type" value="Genomic_DNA"/>
</dbReference>
<dbReference type="InterPro" id="IPR036291">
    <property type="entry name" value="NAD(P)-bd_dom_sf"/>
</dbReference>
<dbReference type="Gene3D" id="3.40.50.720">
    <property type="entry name" value="NAD(P)-binding Rossmann-like Domain"/>
    <property type="match status" value="1"/>
</dbReference>